<evidence type="ECO:0008006" key="4">
    <source>
        <dbReference type="Google" id="ProtNLM"/>
    </source>
</evidence>
<dbReference type="EMBL" id="CATNWA010017615">
    <property type="protein sequence ID" value="CAI9601853.1"/>
    <property type="molecule type" value="Genomic_DNA"/>
</dbReference>
<keyword evidence="3" id="KW-1185">Reference proteome</keyword>
<evidence type="ECO:0000313" key="2">
    <source>
        <dbReference type="EMBL" id="CAI9601853.1"/>
    </source>
</evidence>
<comment type="caution">
    <text evidence="2">The sequence shown here is derived from an EMBL/GenBank/DDBJ whole genome shotgun (WGS) entry which is preliminary data.</text>
</comment>
<name>A0ABN9FZI4_9NEOB</name>
<organism evidence="2 3">
    <name type="scientific">Staurois parvus</name>
    <dbReference type="NCBI Taxonomy" id="386267"/>
    <lineage>
        <taxon>Eukaryota</taxon>
        <taxon>Metazoa</taxon>
        <taxon>Chordata</taxon>
        <taxon>Craniata</taxon>
        <taxon>Vertebrata</taxon>
        <taxon>Euteleostomi</taxon>
        <taxon>Amphibia</taxon>
        <taxon>Batrachia</taxon>
        <taxon>Anura</taxon>
        <taxon>Neobatrachia</taxon>
        <taxon>Ranoidea</taxon>
        <taxon>Ranidae</taxon>
        <taxon>Staurois</taxon>
    </lineage>
</organism>
<feature type="chain" id="PRO_5045076188" description="Secreted protein" evidence="1">
    <location>
        <begin position="23"/>
        <end position="75"/>
    </location>
</feature>
<dbReference type="Proteomes" id="UP001162483">
    <property type="component" value="Unassembled WGS sequence"/>
</dbReference>
<evidence type="ECO:0000256" key="1">
    <source>
        <dbReference type="SAM" id="SignalP"/>
    </source>
</evidence>
<gene>
    <name evidence="2" type="ORF">SPARVUS_LOCUS13039202</name>
</gene>
<evidence type="ECO:0000313" key="3">
    <source>
        <dbReference type="Proteomes" id="UP001162483"/>
    </source>
</evidence>
<sequence length="75" mass="9071">EPFFFFFFFFFLILALEFPSKSIPDPKDLVWMSQGQQVGKKYPTLIYAGHTWFEFQTIFCPKIKNVRSVIRWCHQ</sequence>
<feature type="signal peptide" evidence="1">
    <location>
        <begin position="1"/>
        <end position="22"/>
    </location>
</feature>
<protein>
    <recommendedName>
        <fullName evidence="4">Secreted protein</fullName>
    </recommendedName>
</protein>
<reference evidence="2" key="1">
    <citation type="submission" date="2023-05" db="EMBL/GenBank/DDBJ databases">
        <authorList>
            <person name="Stuckert A."/>
        </authorList>
    </citation>
    <scope>NUCLEOTIDE SEQUENCE</scope>
</reference>
<keyword evidence="1" id="KW-0732">Signal</keyword>
<feature type="non-terminal residue" evidence="2">
    <location>
        <position position="1"/>
    </location>
</feature>
<accession>A0ABN9FZI4</accession>
<proteinExistence type="predicted"/>